<feature type="active site" description="Proton acceptor" evidence="7">
    <location>
        <position position="239"/>
    </location>
</feature>
<feature type="binding site" evidence="7">
    <location>
        <position position="52"/>
    </location>
    <ligand>
        <name>NADP(+)</name>
        <dbReference type="ChEBI" id="CHEBI:58349"/>
    </ligand>
</feature>
<comment type="similarity">
    <text evidence="2 7">Belongs to the glucose-6-phosphate dehydrogenase family.</text>
</comment>
<keyword evidence="11" id="KW-1185">Reference proteome</keyword>
<dbReference type="Gene3D" id="3.40.50.720">
    <property type="entry name" value="NAD(P)-binding Rossmann-like Domain"/>
    <property type="match status" value="1"/>
</dbReference>
<feature type="binding site" evidence="7">
    <location>
        <position position="338"/>
    </location>
    <ligand>
        <name>substrate</name>
    </ligand>
</feature>
<feature type="binding site" evidence="7">
    <location>
        <position position="234"/>
    </location>
    <ligand>
        <name>substrate</name>
    </ligand>
</feature>
<feature type="binding site" evidence="7">
    <location>
        <position position="177"/>
    </location>
    <ligand>
        <name>substrate</name>
    </ligand>
</feature>
<accession>A0ABZ1BWW6</accession>
<evidence type="ECO:0000313" key="11">
    <source>
        <dbReference type="Proteomes" id="UP001332192"/>
    </source>
</evidence>
<feature type="domain" description="Glucose-6-phosphate dehydrogenase C-terminal" evidence="9">
    <location>
        <begin position="188"/>
        <end position="483"/>
    </location>
</feature>
<comment type="function">
    <text evidence="7">Catalyzes the oxidation of glucose 6-phosphate to 6-phosphogluconolactone.</text>
</comment>
<keyword evidence="5 7" id="KW-0560">Oxidoreductase</keyword>
<evidence type="ECO:0000259" key="8">
    <source>
        <dbReference type="Pfam" id="PF00479"/>
    </source>
</evidence>
<feature type="binding site" evidence="7">
    <location>
        <position position="215"/>
    </location>
    <ligand>
        <name>substrate</name>
    </ligand>
</feature>
<dbReference type="PROSITE" id="PS00069">
    <property type="entry name" value="G6P_DEHYDROGENASE"/>
    <property type="match status" value="1"/>
</dbReference>
<dbReference type="InterPro" id="IPR022675">
    <property type="entry name" value="G6P_DH_C"/>
</dbReference>
<dbReference type="PANTHER" id="PTHR23429">
    <property type="entry name" value="GLUCOSE-6-PHOSPHATE 1-DEHYDROGENASE G6PD"/>
    <property type="match status" value="1"/>
</dbReference>
<evidence type="ECO:0000256" key="5">
    <source>
        <dbReference type="ARBA" id="ARBA00023002"/>
    </source>
</evidence>
<evidence type="ECO:0000256" key="2">
    <source>
        <dbReference type="ARBA" id="ARBA00009975"/>
    </source>
</evidence>
<evidence type="ECO:0000313" key="10">
    <source>
        <dbReference type="EMBL" id="WRP17174.1"/>
    </source>
</evidence>
<feature type="binding site" evidence="7">
    <location>
        <begin position="18"/>
        <end position="25"/>
    </location>
    <ligand>
        <name>NADP(+)</name>
        <dbReference type="ChEBI" id="CHEBI:58349"/>
    </ligand>
</feature>
<dbReference type="InterPro" id="IPR036291">
    <property type="entry name" value="NAD(P)-bd_dom_sf"/>
</dbReference>
<evidence type="ECO:0000259" key="9">
    <source>
        <dbReference type="Pfam" id="PF02781"/>
    </source>
</evidence>
<proteinExistence type="inferred from homology"/>
<keyword evidence="6 7" id="KW-0119">Carbohydrate metabolism</keyword>
<dbReference type="PIRSF" id="PIRSF000110">
    <property type="entry name" value="G6PD"/>
    <property type="match status" value="1"/>
</dbReference>
<dbReference type="EMBL" id="CP141615">
    <property type="protein sequence ID" value="WRP17174.1"/>
    <property type="molecule type" value="Genomic_DNA"/>
</dbReference>
<dbReference type="PRINTS" id="PR00079">
    <property type="entry name" value="G6PDHDRGNASE"/>
</dbReference>
<name>A0ABZ1BWW6_9FIRM</name>
<dbReference type="Pfam" id="PF02781">
    <property type="entry name" value="G6PD_C"/>
    <property type="match status" value="1"/>
</dbReference>
<dbReference type="SUPFAM" id="SSF55347">
    <property type="entry name" value="Glyceraldehyde-3-phosphate dehydrogenase-like, C-terminal domain"/>
    <property type="match status" value="1"/>
</dbReference>
<dbReference type="RefSeq" id="WP_324716446.1">
    <property type="nucleotide sequence ID" value="NZ_CP141615.1"/>
</dbReference>
<feature type="binding site" evidence="7">
    <location>
        <position position="181"/>
    </location>
    <ligand>
        <name>substrate</name>
    </ligand>
</feature>
<dbReference type="Pfam" id="PF00479">
    <property type="entry name" value="G6PD_N"/>
    <property type="match status" value="1"/>
</dbReference>
<protein>
    <recommendedName>
        <fullName evidence="7">Glucose-6-phosphate 1-dehydrogenase</fullName>
        <shortName evidence="7">G6PD</shortName>
        <ecNumber evidence="7">1.1.1.49</ecNumber>
    </recommendedName>
</protein>
<dbReference type="InterPro" id="IPR019796">
    <property type="entry name" value="G6P_DH_AS"/>
</dbReference>
<dbReference type="InterPro" id="IPR001282">
    <property type="entry name" value="G6P_DH"/>
</dbReference>
<reference evidence="10 11" key="1">
    <citation type="journal article" date="2024" name="Front. Microbiol.">
        <title>Novel thermophilic genera Geochorda gen. nov. and Carboxydochorda gen. nov. from the deep terrestrial subsurface reveal the ecophysiological diversity in the class Limnochordia.</title>
        <authorList>
            <person name="Karnachuk O.V."/>
            <person name="Lukina A.P."/>
            <person name="Avakyan M.R."/>
            <person name="Kadnikov V.V."/>
            <person name="Begmatov S."/>
            <person name="Beletsky A.V."/>
            <person name="Vlasova K.G."/>
            <person name="Novikov A.A."/>
            <person name="Shcherbakova V.A."/>
            <person name="Mardanov A.V."/>
            <person name="Ravin N.V."/>
        </authorList>
    </citation>
    <scope>NUCLEOTIDE SEQUENCE [LARGE SCALE GENOMIC DNA]</scope>
    <source>
        <strain evidence="10 11">L945</strain>
    </source>
</reference>
<dbReference type="PANTHER" id="PTHR23429:SF0">
    <property type="entry name" value="GLUCOSE-6-PHOSPHATE 1-DEHYDROGENASE"/>
    <property type="match status" value="1"/>
</dbReference>
<dbReference type="HAMAP" id="MF_00966">
    <property type="entry name" value="G6PD"/>
    <property type="match status" value="1"/>
</dbReference>
<dbReference type="NCBIfam" id="TIGR00871">
    <property type="entry name" value="zwf"/>
    <property type="match status" value="1"/>
</dbReference>
<feature type="binding site" evidence="7">
    <location>
        <position position="147"/>
    </location>
    <ligand>
        <name>NADP(+)</name>
        <dbReference type="ChEBI" id="CHEBI:58349"/>
    </ligand>
</feature>
<dbReference type="EC" id="1.1.1.49" evidence="7"/>
<comment type="caution">
    <text evidence="7">Lacks conserved residue(s) required for the propagation of feature annotation.</text>
</comment>
<dbReference type="Proteomes" id="UP001332192">
    <property type="component" value="Chromosome"/>
</dbReference>
<evidence type="ECO:0000256" key="4">
    <source>
        <dbReference type="ARBA" id="ARBA00022857"/>
    </source>
</evidence>
<comment type="pathway">
    <text evidence="1 7">Carbohydrate degradation; pentose phosphate pathway; D-ribulose 5-phosphate from D-glucose 6-phosphate (oxidative stage): step 1/3.</text>
</comment>
<evidence type="ECO:0000256" key="3">
    <source>
        <dbReference type="ARBA" id="ARBA00022526"/>
    </source>
</evidence>
<dbReference type="Gene3D" id="3.30.360.10">
    <property type="entry name" value="Dihydrodipicolinate Reductase, domain 2"/>
    <property type="match status" value="1"/>
</dbReference>
<organism evidence="10 11">
    <name type="scientific">Carboxydichorda subterranea</name>
    <dbReference type="NCBI Taxonomy" id="3109565"/>
    <lineage>
        <taxon>Bacteria</taxon>
        <taxon>Bacillati</taxon>
        <taxon>Bacillota</taxon>
        <taxon>Limnochordia</taxon>
        <taxon>Limnochordales</taxon>
        <taxon>Geochordaceae</taxon>
        <taxon>Carboxydichorda</taxon>
    </lineage>
</organism>
<dbReference type="NCBIfam" id="NF009492">
    <property type="entry name" value="PRK12853.1-3"/>
    <property type="match status" value="1"/>
</dbReference>
<evidence type="ECO:0000256" key="7">
    <source>
        <dbReference type="HAMAP-Rule" id="MF_00966"/>
    </source>
</evidence>
<keyword evidence="3 7" id="KW-0313">Glucose metabolism</keyword>
<dbReference type="InterPro" id="IPR022674">
    <property type="entry name" value="G6P_DH_NAD-bd"/>
</dbReference>
<keyword evidence="4 7" id="KW-0521">NADP</keyword>
<sequence length="487" mass="54759">MGRRRTAGPRDLAIVIFGASGDLARRKLFPALFRLDCQGQLPPALEIIGVARRRWDDAAFRAHVGAALEEFVSGHDREERARFEARLRFVAGGMDEEAVKAVAARVPGQAVFYLALPPGLFGEAARLLAGAGLHREEGGFRRLVVEKPFGRDLASARHLDAQVRRDWQEAQIYRIDHFLGKEAVQNLLVFRFANAFLEPVWNRDHVDHVQVTVAETLGMEGRARYYDSLGALRDMVQNHLLQLVTLTAMEPPARLDGDDLHDEKVKVLKSVRPVDEDVDGAVVRAQYGPGEVDGRGVPGYRDEEGVRPGSRTETYVALRLLVDNWRWLGVPFYLRTGKRLAASRSEVAIRFKVPPQKFLEPATLGRLEPNWLVLSMKPDECLSLVVQAKQVGLKLTPRTVVLQAAYRAQGDPEVDAYESLLLDVLEGNRTYFLRYDEVDWAWRVLDPVLEYWDRRPDGLASYPAGSEGPAEAGRIFLHRGHVWLPLK</sequence>
<gene>
    <name evidence="7 10" type="primary">zwf</name>
    <name evidence="10" type="ORF">U7230_13975</name>
</gene>
<feature type="domain" description="Glucose-6-phosphate dehydrogenase NAD-binding" evidence="8">
    <location>
        <begin position="15"/>
        <end position="186"/>
    </location>
</feature>
<comment type="catalytic activity">
    <reaction evidence="7">
        <text>D-glucose 6-phosphate + NADP(+) = 6-phospho-D-glucono-1,5-lactone + NADPH + H(+)</text>
        <dbReference type="Rhea" id="RHEA:15841"/>
        <dbReference type="ChEBI" id="CHEBI:15378"/>
        <dbReference type="ChEBI" id="CHEBI:57783"/>
        <dbReference type="ChEBI" id="CHEBI:57955"/>
        <dbReference type="ChEBI" id="CHEBI:58349"/>
        <dbReference type="ChEBI" id="CHEBI:61548"/>
        <dbReference type="EC" id="1.1.1.49"/>
    </reaction>
</comment>
<evidence type="ECO:0000256" key="1">
    <source>
        <dbReference type="ARBA" id="ARBA00004937"/>
    </source>
</evidence>
<dbReference type="SUPFAM" id="SSF51735">
    <property type="entry name" value="NAD(P)-binding Rossmann-fold domains"/>
    <property type="match status" value="1"/>
</dbReference>
<evidence type="ECO:0000256" key="6">
    <source>
        <dbReference type="ARBA" id="ARBA00023277"/>
    </source>
</evidence>